<dbReference type="Proteomes" id="UP000752647">
    <property type="component" value="Unassembled WGS sequence"/>
</dbReference>
<reference evidence="1" key="1">
    <citation type="submission" date="2021-05" db="EMBL/GenBank/DDBJ databases">
        <title>Pangenome of Leuconostoc gelidum warrants species status for Leuconostoc gelidum subsp. gasicomitatum.</title>
        <authorList>
            <person name="Johansson P."/>
            <person name="Sade E."/>
            <person name="Hultman J."/>
            <person name="Auvinen P."/>
            <person name="Bjorkroth J."/>
        </authorList>
    </citation>
    <scope>NUCLEOTIDE SEQUENCE</scope>
    <source>
        <strain evidence="1">A.21.4</strain>
    </source>
</reference>
<proteinExistence type="predicted"/>
<name>A0A9Q3XU47_9LACO</name>
<dbReference type="RefSeq" id="WP_224144082.1">
    <property type="nucleotide sequence ID" value="NZ_CBCPIF010000003.1"/>
</dbReference>
<protein>
    <submittedName>
        <fullName evidence="1">Uncharacterized protein</fullName>
    </submittedName>
</protein>
<gene>
    <name evidence="1" type="ORF">KIJ12_04490</name>
</gene>
<evidence type="ECO:0000313" key="2">
    <source>
        <dbReference type="Proteomes" id="UP000752647"/>
    </source>
</evidence>
<evidence type="ECO:0000313" key="1">
    <source>
        <dbReference type="EMBL" id="MBZ5962416.1"/>
    </source>
</evidence>
<dbReference type="AlphaFoldDB" id="A0A9Q3XU47"/>
<sequence length="133" mass="15150">MQLTNLKLNQDPEKLVQSHDYNLDPKVKYLINMSDEMLEQNMIMQAVPTMGLPALNDYHEWLTKNGFDVNMPNPTNKAVAPYYGVKPLWKTSLSQGIVMKSYDKDDFFIVMECSPENVGFKFTQVVVNPGGCL</sequence>
<organism evidence="1 2">
    <name type="scientific">Leuconostoc gasicomitatum</name>
    <dbReference type="NCBI Taxonomy" id="115778"/>
    <lineage>
        <taxon>Bacteria</taxon>
        <taxon>Bacillati</taxon>
        <taxon>Bacillota</taxon>
        <taxon>Bacilli</taxon>
        <taxon>Lactobacillales</taxon>
        <taxon>Lactobacillaceae</taxon>
        <taxon>Leuconostoc</taxon>
        <taxon>Leuconostoc gelidum group</taxon>
    </lineage>
</organism>
<accession>A0A9Q3XU47</accession>
<comment type="caution">
    <text evidence="1">The sequence shown here is derived from an EMBL/GenBank/DDBJ whole genome shotgun (WGS) entry which is preliminary data.</text>
</comment>
<dbReference type="EMBL" id="JAHBFI010000009">
    <property type="protein sequence ID" value="MBZ5962416.1"/>
    <property type="molecule type" value="Genomic_DNA"/>
</dbReference>